<keyword evidence="2 11" id="KW-0808">Transferase</keyword>
<evidence type="ECO:0000256" key="8">
    <source>
        <dbReference type="ARBA" id="ARBA00034120"/>
    </source>
</evidence>
<name>A0ABV1DIC6_9FIRM</name>
<keyword evidence="7" id="KW-0051">Antiviral defense</keyword>
<organism evidence="11 12">
    <name type="scientific">Blautia caccae</name>
    <dbReference type="NCBI Taxonomy" id="3133175"/>
    <lineage>
        <taxon>Bacteria</taxon>
        <taxon>Bacillati</taxon>
        <taxon>Bacillota</taxon>
        <taxon>Clostridia</taxon>
        <taxon>Lachnospirales</taxon>
        <taxon>Lachnospiraceae</taxon>
        <taxon>Blautia</taxon>
    </lineage>
</organism>
<feature type="domain" description="Reverse transcriptase" evidence="10">
    <location>
        <begin position="1"/>
        <end position="252"/>
    </location>
</feature>
<dbReference type="EC" id="2.7.7.49" evidence="1"/>
<dbReference type="PANTHER" id="PTHR34047:SF7">
    <property type="entry name" value="RNA-DIRECTED DNA POLYMERASE"/>
    <property type="match status" value="1"/>
</dbReference>
<dbReference type="InterPro" id="IPR043502">
    <property type="entry name" value="DNA/RNA_pol_sf"/>
</dbReference>
<gene>
    <name evidence="11" type="ORF">WMO65_03860</name>
</gene>
<dbReference type="RefSeq" id="WP_187370595.1">
    <property type="nucleotide sequence ID" value="NZ_JBBMFP010000003.1"/>
</dbReference>
<comment type="similarity">
    <text evidence="8">Belongs to the bacterial reverse transcriptase family.</text>
</comment>
<evidence type="ECO:0000256" key="1">
    <source>
        <dbReference type="ARBA" id="ARBA00012493"/>
    </source>
</evidence>
<dbReference type="PANTHER" id="PTHR34047">
    <property type="entry name" value="NUCLEAR INTRON MATURASE 1, MITOCHONDRIAL-RELATED"/>
    <property type="match status" value="1"/>
</dbReference>
<evidence type="ECO:0000256" key="3">
    <source>
        <dbReference type="ARBA" id="ARBA00022695"/>
    </source>
</evidence>
<reference evidence="11 12" key="1">
    <citation type="submission" date="2024-03" db="EMBL/GenBank/DDBJ databases">
        <title>Human intestinal bacterial collection.</title>
        <authorList>
            <person name="Pauvert C."/>
            <person name="Hitch T.C.A."/>
            <person name="Clavel T."/>
        </authorList>
    </citation>
    <scope>NUCLEOTIDE SEQUENCE [LARGE SCALE GENOMIC DNA]</scope>
    <source>
        <strain evidence="11 12">CLA-SR-H028</strain>
    </source>
</reference>
<dbReference type="InterPro" id="IPR000477">
    <property type="entry name" value="RT_dom"/>
</dbReference>
<dbReference type="InterPro" id="IPR051083">
    <property type="entry name" value="GrpII_Intron_Splice-Mob/Def"/>
</dbReference>
<evidence type="ECO:0000256" key="7">
    <source>
        <dbReference type="ARBA" id="ARBA00023118"/>
    </source>
</evidence>
<evidence type="ECO:0000256" key="4">
    <source>
        <dbReference type="ARBA" id="ARBA00022723"/>
    </source>
</evidence>
<proteinExistence type="inferred from homology"/>
<dbReference type="PROSITE" id="PS50878">
    <property type="entry name" value="RT_POL"/>
    <property type="match status" value="1"/>
</dbReference>
<dbReference type="PRINTS" id="PR00866">
    <property type="entry name" value="RNADNAPOLMS"/>
</dbReference>
<protein>
    <recommendedName>
        <fullName evidence="1">RNA-directed DNA polymerase</fullName>
        <ecNumber evidence="1">2.7.7.49</ecNumber>
    </recommendedName>
</protein>
<dbReference type="CDD" id="cd03487">
    <property type="entry name" value="RT_Bac_retron_II"/>
    <property type="match status" value="1"/>
</dbReference>
<keyword evidence="12" id="KW-1185">Reference proteome</keyword>
<dbReference type="GO" id="GO:0003964">
    <property type="term" value="F:RNA-directed DNA polymerase activity"/>
    <property type="evidence" value="ECO:0007669"/>
    <property type="project" value="UniProtKB-KW"/>
</dbReference>
<evidence type="ECO:0000256" key="6">
    <source>
        <dbReference type="ARBA" id="ARBA00022918"/>
    </source>
</evidence>
<evidence type="ECO:0000256" key="5">
    <source>
        <dbReference type="ARBA" id="ARBA00022842"/>
    </source>
</evidence>
<dbReference type="EMBL" id="JBBMFP010000003">
    <property type="protein sequence ID" value="MEQ2430131.1"/>
    <property type="molecule type" value="Genomic_DNA"/>
</dbReference>
<dbReference type="InterPro" id="IPR000123">
    <property type="entry name" value="Reverse_transcriptase_msDNA"/>
</dbReference>
<accession>A0ABV1DIC6</accession>
<sequence length="374" mass="44661">MKIYTEEFLRDGILEIQEQPFEKLLVEKNKWYKCFEISKKDGKREICALSDEESGQKVKRLQKNLLHRFLRKIPIAVCAKGFVKEESYQSFLEPHIGSKYFMRLDIRNFFSSFSEDLIWKGLHEFVENAEALDMICELCTWENTLPQGAVTSPALSNILFRRADQRILKYCQTITERCSKNRYRPEAAGNENTLYYTRYADDMLFSSDFFDFSKEEYFMKMISRILKDYGFELNRDKTVISEDQIVLNGYVVGNAVWLSRRKMRDLKRILYFFRNKNHELYRIDKLKVKKTIESLKELNCFMEKNNSERNNFANSLELINYLAGCRSWLIAILQMRTEDNRTRRNLGKTKVRIEMLLSELSRCEEEKQRWAERG</sequence>
<evidence type="ECO:0000256" key="9">
    <source>
        <dbReference type="ARBA" id="ARBA00048173"/>
    </source>
</evidence>
<evidence type="ECO:0000313" key="11">
    <source>
        <dbReference type="EMBL" id="MEQ2430131.1"/>
    </source>
</evidence>
<dbReference type="SUPFAM" id="SSF56672">
    <property type="entry name" value="DNA/RNA polymerases"/>
    <property type="match status" value="1"/>
</dbReference>
<keyword evidence="5" id="KW-0460">Magnesium</keyword>
<comment type="catalytic activity">
    <reaction evidence="9">
        <text>DNA(n) + a 2'-deoxyribonucleoside 5'-triphosphate = DNA(n+1) + diphosphate</text>
        <dbReference type="Rhea" id="RHEA:22508"/>
        <dbReference type="Rhea" id="RHEA-COMP:17339"/>
        <dbReference type="Rhea" id="RHEA-COMP:17340"/>
        <dbReference type="ChEBI" id="CHEBI:33019"/>
        <dbReference type="ChEBI" id="CHEBI:61560"/>
        <dbReference type="ChEBI" id="CHEBI:173112"/>
        <dbReference type="EC" id="2.7.7.49"/>
    </reaction>
</comment>
<comment type="caution">
    <text evidence="11">The sequence shown here is derived from an EMBL/GenBank/DDBJ whole genome shotgun (WGS) entry which is preliminary data.</text>
</comment>
<dbReference type="Proteomes" id="UP001457898">
    <property type="component" value="Unassembled WGS sequence"/>
</dbReference>
<keyword evidence="6 11" id="KW-0695">RNA-directed DNA polymerase</keyword>
<evidence type="ECO:0000313" key="12">
    <source>
        <dbReference type="Proteomes" id="UP001457898"/>
    </source>
</evidence>
<keyword evidence="4" id="KW-0479">Metal-binding</keyword>
<evidence type="ECO:0000256" key="2">
    <source>
        <dbReference type="ARBA" id="ARBA00022679"/>
    </source>
</evidence>
<evidence type="ECO:0000259" key="10">
    <source>
        <dbReference type="PROSITE" id="PS50878"/>
    </source>
</evidence>
<dbReference type="Pfam" id="PF00078">
    <property type="entry name" value="RVT_1"/>
    <property type="match status" value="1"/>
</dbReference>
<keyword evidence="3 11" id="KW-0548">Nucleotidyltransferase</keyword>